<evidence type="ECO:0000259" key="13">
    <source>
        <dbReference type="Pfam" id="PF03028"/>
    </source>
</evidence>
<dbReference type="Gene3D" id="1.10.8.1220">
    <property type="match status" value="1"/>
</dbReference>
<dbReference type="PANTHER" id="PTHR22878">
    <property type="entry name" value="DYNEIN HEAVY CHAIN 6, AXONEMAL-LIKE-RELATED"/>
    <property type="match status" value="1"/>
</dbReference>
<sequence>MGYRPVAEHSSILFFCISELANIEPMYQYSLTWFINLYLFSIAESVKSDNLAERINNIVEHFTLSIYKNVCRSLFEKDKLLFSLLLTVGIMQGKDQVDEQVWRFLLTGGIALDNPYSNPAPEWLSDKSWSEIVRASNLPKLNGFFEHVQENISEWKKLYDSGKPHKDQLPDPWNELVGMDRMIVIRCFRPDKLVPAVQDFIVDNMQQAYVEPPNFDLAGTYKDSNCCSPLIFVLSPGSDPTADMGGSKIQTISLGQGQGPIAAQMIDRAIKEGTWVVLQNCHLATSWMPTLERICEETITPDNTHINFRLWLTSYPSDRFPVSILQNGLKMTNEPPKGIRANLLSSYLSHPVSDPTFFGSCSKPVVWQKFLFGLTFFHALVQERRNFGPLGWNIPYEFNESDLSISIRQIRMFLDDYEEVPLEALTYLTGEYLIVLNRAWNSFTSAKFRVVRVSLVNIRKALKGEIVMSAELDDVYNSMLVGKVPAMWASKSYPSLKPLGSYVTDLLARLQFLQDWIDNDSPIVFWLSGFFFTQSFLTGVSQNFSRKYTIPIDYIGFEFELIKIFIDILGEYSHYPDDGAYVKGLFMEGARWDRETMYIGESLPKILFDSLPIIKLKPGEMAKFKHENIYVCPIYKTSTRRGTLSTTGHSTNYVMSIELPSDKPQKHWINRGVACLCQLDD</sequence>
<evidence type="ECO:0000256" key="2">
    <source>
        <dbReference type="ARBA" id="ARBA00008887"/>
    </source>
</evidence>
<keyword evidence="8" id="KW-0175">Coiled coil</keyword>
<evidence type="ECO:0000256" key="1">
    <source>
        <dbReference type="ARBA" id="ARBA00004430"/>
    </source>
</evidence>
<dbReference type="GO" id="GO:0005930">
    <property type="term" value="C:axoneme"/>
    <property type="evidence" value="ECO:0007669"/>
    <property type="project" value="UniProtKB-SubCell"/>
</dbReference>
<dbReference type="STRING" id="94237.ENSMMOP00000026749"/>
<keyword evidence="5" id="KW-0547">Nucleotide-binding</keyword>
<feature type="domain" description="Dynein heavy chain C-terminal" evidence="15">
    <location>
        <begin position="449"/>
        <end position="677"/>
    </location>
</feature>
<dbReference type="PANTHER" id="PTHR22878:SF71">
    <property type="entry name" value="DYNEIN, AXONEMAL, HEAVY CHAIN 3"/>
    <property type="match status" value="1"/>
</dbReference>
<feature type="domain" description="Dynein heavy chain AAA lid" evidence="14">
    <location>
        <begin position="367"/>
        <end position="432"/>
    </location>
</feature>
<dbReference type="Ensembl" id="ENSMMOT00000027204.1">
    <property type="protein sequence ID" value="ENSMMOP00000026749.1"/>
    <property type="gene ID" value="ENSMMOG00000020234.1"/>
</dbReference>
<dbReference type="AlphaFoldDB" id="A0A3Q3XJC7"/>
<keyword evidence="4" id="KW-0493">Microtubule</keyword>
<dbReference type="InterPro" id="IPR043160">
    <property type="entry name" value="Dynein_C_barrel"/>
</dbReference>
<reference evidence="16" key="2">
    <citation type="submission" date="2025-09" db="UniProtKB">
        <authorList>
            <consortium name="Ensembl"/>
        </authorList>
    </citation>
    <scope>IDENTIFICATION</scope>
</reference>
<evidence type="ECO:0000256" key="5">
    <source>
        <dbReference type="ARBA" id="ARBA00022741"/>
    </source>
</evidence>
<dbReference type="GO" id="GO:0051959">
    <property type="term" value="F:dynein light intermediate chain binding"/>
    <property type="evidence" value="ECO:0007669"/>
    <property type="project" value="InterPro"/>
</dbReference>
<dbReference type="OMA" id="NTHINFR"/>
<evidence type="ECO:0000259" key="14">
    <source>
        <dbReference type="Pfam" id="PF18198"/>
    </source>
</evidence>
<dbReference type="Gene3D" id="3.10.490.20">
    <property type="match status" value="1"/>
</dbReference>
<dbReference type="Gene3D" id="1.10.8.720">
    <property type="entry name" value="Region D6 of dynein motor"/>
    <property type="match status" value="1"/>
</dbReference>
<dbReference type="InterPro" id="IPR027417">
    <property type="entry name" value="P-loop_NTPase"/>
</dbReference>
<keyword evidence="10" id="KW-0505">Motor protein</keyword>
<dbReference type="GO" id="GO:0008569">
    <property type="term" value="F:minus-end-directed microtubule motor activity"/>
    <property type="evidence" value="ECO:0007669"/>
    <property type="project" value="InterPro"/>
</dbReference>
<dbReference type="FunFam" id="3.10.490.20:FF:000001">
    <property type="entry name" value="dynein heavy chain 7, axonemal"/>
    <property type="match status" value="1"/>
</dbReference>
<dbReference type="FunFam" id="1.20.1270.280:FF:000038">
    <property type="entry name" value="AT13908p"/>
    <property type="match status" value="1"/>
</dbReference>
<keyword evidence="9" id="KW-0969">Cilium</keyword>
<evidence type="ECO:0000256" key="12">
    <source>
        <dbReference type="ARBA" id="ARBA00023273"/>
    </source>
</evidence>
<keyword evidence="11" id="KW-0206">Cytoskeleton</keyword>
<evidence type="ECO:0000256" key="8">
    <source>
        <dbReference type="ARBA" id="ARBA00023054"/>
    </source>
</evidence>
<evidence type="ECO:0000259" key="15">
    <source>
        <dbReference type="Pfam" id="PF18199"/>
    </source>
</evidence>
<name>A0A3Q3XJC7_MOLML</name>
<comment type="similarity">
    <text evidence="2">Belongs to the dynein heavy chain family.</text>
</comment>
<keyword evidence="17" id="KW-1185">Reference proteome</keyword>
<accession>A0A3Q3XJC7</accession>
<dbReference type="Pfam" id="PF03028">
    <property type="entry name" value="Dynein_heavy"/>
    <property type="match status" value="1"/>
</dbReference>
<protein>
    <recommendedName>
        <fullName evidence="18">Dynein axonemal heavy chain 3</fullName>
    </recommendedName>
</protein>
<organism evidence="16 17">
    <name type="scientific">Mola mola</name>
    <name type="common">Ocean sunfish</name>
    <name type="synonym">Tetraodon mola</name>
    <dbReference type="NCBI Taxonomy" id="94237"/>
    <lineage>
        <taxon>Eukaryota</taxon>
        <taxon>Metazoa</taxon>
        <taxon>Chordata</taxon>
        <taxon>Craniata</taxon>
        <taxon>Vertebrata</taxon>
        <taxon>Euteleostomi</taxon>
        <taxon>Actinopterygii</taxon>
        <taxon>Neopterygii</taxon>
        <taxon>Teleostei</taxon>
        <taxon>Neoteleostei</taxon>
        <taxon>Acanthomorphata</taxon>
        <taxon>Eupercaria</taxon>
        <taxon>Tetraodontiformes</taxon>
        <taxon>Molidae</taxon>
        <taxon>Mola</taxon>
    </lineage>
</organism>
<dbReference type="InterPro" id="IPR026983">
    <property type="entry name" value="DHC"/>
</dbReference>
<dbReference type="GO" id="GO:0005874">
    <property type="term" value="C:microtubule"/>
    <property type="evidence" value="ECO:0007669"/>
    <property type="project" value="UniProtKB-KW"/>
</dbReference>
<evidence type="ECO:0000256" key="7">
    <source>
        <dbReference type="ARBA" id="ARBA00023017"/>
    </source>
</evidence>
<dbReference type="FunFam" id="3.40.50.300:FF:000362">
    <property type="entry name" value="Dynein, axonemal, heavy chain 6"/>
    <property type="match status" value="1"/>
</dbReference>
<dbReference type="GO" id="GO:0005524">
    <property type="term" value="F:ATP binding"/>
    <property type="evidence" value="ECO:0007669"/>
    <property type="project" value="UniProtKB-KW"/>
</dbReference>
<dbReference type="Gene3D" id="3.40.50.300">
    <property type="entry name" value="P-loop containing nucleotide triphosphate hydrolases"/>
    <property type="match status" value="1"/>
</dbReference>
<dbReference type="GO" id="GO:0030286">
    <property type="term" value="C:dynein complex"/>
    <property type="evidence" value="ECO:0007669"/>
    <property type="project" value="UniProtKB-KW"/>
</dbReference>
<dbReference type="InterPro" id="IPR041228">
    <property type="entry name" value="Dynein_C"/>
</dbReference>
<dbReference type="Proteomes" id="UP000261620">
    <property type="component" value="Unplaced"/>
</dbReference>
<evidence type="ECO:0008006" key="18">
    <source>
        <dbReference type="Google" id="ProtNLM"/>
    </source>
</evidence>
<dbReference type="GO" id="GO:0007018">
    <property type="term" value="P:microtubule-based movement"/>
    <property type="evidence" value="ECO:0007669"/>
    <property type="project" value="InterPro"/>
</dbReference>
<dbReference type="InterPro" id="IPR041658">
    <property type="entry name" value="AAA_lid_11"/>
</dbReference>
<dbReference type="GO" id="GO:0045505">
    <property type="term" value="F:dynein intermediate chain binding"/>
    <property type="evidence" value="ECO:0007669"/>
    <property type="project" value="InterPro"/>
</dbReference>
<evidence type="ECO:0000256" key="11">
    <source>
        <dbReference type="ARBA" id="ARBA00023212"/>
    </source>
</evidence>
<keyword evidence="3" id="KW-0963">Cytoplasm</keyword>
<evidence type="ECO:0000256" key="9">
    <source>
        <dbReference type="ARBA" id="ARBA00023069"/>
    </source>
</evidence>
<dbReference type="FunFam" id="1.10.8.1220:FF:000001">
    <property type="entry name" value="Dynein axonemal heavy chain 5"/>
    <property type="match status" value="1"/>
</dbReference>
<keyword evidence="12" id="KW-0966">Cell projection</keyword>
<proteinExistence type="inferred from homology"/>
<dbReference type="InterPro" id="IPR004273">
    <property type="entry name" value="Dynein_heavy_D6_P-loop"/>
</dbReference>
<evidence type="ECO:0000256" key="3">
    <source>
        <dbReference type="ARBA" id="ARBA00022490"/>
    </source>
</evidence>
<keyword evidence="6" id="KW-0067">ATP-binding</keyword>
<evidence type="ECO:0000313" key="16">
    <source>
        <dbReference type="Ensembl" id="ENSMMOP00000026749.1"/>
    </source>
</evidence>
<dbReference type="InterPro" id="IPR042219">
    <property type="entry name" value="AAA_lid_11_sf"/>
</dbReference>
<evidence type="ECO:0000313" key="17">
    <source>
        <dbReference type="Proteomes" id="UP000261620"/>
    </source>
</evidence>
<dbReference type="Gene3D" id="1.20.1270.280">
    <property type="match status" value="1"/>
</dbReference>
<evidence type="ECO:0000256" key="4">
    <source>
        <dbReference type="ARBA" id="ARBA00022701"/>
    </source>
</evidence>
<keyword evidence="7" id="KW-0243">Dynein</keyword>
<evidence type="ECO:0000256" key="6">
    <source>
        <dbReference type="ARBA" id="ARBA00022840"/>
    </source>
</evidence>
<evidence type="ECO:0000256" key="10">
    <source>
        <dbReference type="ARBA" id="ARBA00023175"/>
    </source>
</evidence>
<comment type="subcellular location">
    <subcellularLocation>
        <location evidence="1">Cytoplasm</location>
        <location evidence="1">Cytoskeleton</location>
        <location evidence="1">Cilium axoneme</location>
    </subcellularLocation>
</comment>
<reference evidence="16" key="1">
    <citation type="submission" date="2025-08" db="UniProtKB">
        <authorList>
            <consortium name="Ensembl"/>
        </authorList>
    </citation>
    <scope>IDENTIFICATION</scope>
</reference>
<dbReference type="Pfam" id="PF18199">
    <property type="entry name" value="Dynein_C"/>
    <property type="match status" value="1"/>
</dbReference>
<dbReference type="Pfam" id="PF18198">
    <property type="entry name" value="AAA_lid_11"/>
    <property type="match status" value="1"/>
</dbReference>
<feature type="domain" description="Dynein heavy chain region D6 P-loop" evidence="13">
    <location>
        <begin position="226"/>
        <end position="332"/>
    </location>
</feature>